<keyword evidence="2" id="KW-0472">Membrane</keyword>
<gene>
    <name evidence="3" type="ORF">AYI68_g3364</name>
</gene>
<feature type="non-terminal residue" evidence="3">
    <location>
        <position position="111"/>
    </location>
</feature>
<name>A0A1R0H061_9FUNG</name>
<dbReference type="Proteomes" id="UP000187455">
    <property type="component" value="Unassembled WGS sequence"/>
</dbReference>
<dbReference type="EMBL" id="LSSL01001460">
    <property type="protein sequence ID" value="OLY82515.1"/>
    <property type="molecule type" value="Genomic_DNA"/>
</dbReference>
<evidence type="ECO:0000313" key="3">
    <source>
        <dbReference type="EMBL" id="OLY82515.1"/>
    </source>
</evidence>
<accession>A0A1R0H061</accession>
<evidence type="ECO:0000256" key="1">
    <source>
        <dbReference type="SAM" id="MobiDB-lite"/>
    </source>
</evidence>
<dbReference type="AlphaFoldDB" id="A0A1R0H061"/>
<reference evidence="3 4" key="1">
    <citation type="journal article" date="2016" name="Mol. Biol. Evol.">
        <title>Genome-Wide Survey of Gut Fungi (Harpellales) Reveals the First Horizontally Transferred Ubiquitin Gene from a Mosquito Host.</title>
        <authorList>
            <person name="Wang Y."/>
            <person name="White M.M."/>
            <person name="Kvist S."/>
            <person name="Moncalvo J.M."/>
        </authorList>
    </citation>
    <scope>NUCLEOTIDE SEQUENCE [LARGE SCALE GENOMIC DNA]</scope>
    <source>
        <strain evidence="3 4">ALG-7-W6</strain>
    </source>
</reference>
<protein>
    <submittedName>
        <fullName evidence="3">Uncharacterized protein</fullName>
    </submittedName>
</protein>
<evidence type="ECO:0000313" key="4">
    <source>
        <dbReference type="Proteomes" id="UP000187455"/>
    </source>
</evidence>
<keyword evidence="4" id="KW-1185">Reference proteome</keyword>
<evidence type="ECO:0000256" key="2">
    <source>
        <dbReference type="SAM" id="Phobius"/>
    </source>
</evidence>
<keyword evidence="2" id="KW-1133">Transmembrane helix</keyword>
<organism evidence="3 4">
    <name type="scientific">Smittium mucronatum</name>
    <dbReference type="NCBI Taxonomy" id="133383"/>
    <lineage>
        <taxon>Eukaryota</taxon>
        <taxon>Fungi</taxon>
        <taxon>Fungi incertae sedis</taxon>
        <taxon>Zoopagomycota</taxon>
        <taxon>Kickxellomycotina</taxon>
        <taxon>Harpellomycetes</taxon>
        <taxon>Harpellales</taxon>
        <taxon>Legeriomycetaceae</taxon>
        <taxon>Smittium</taxon>
    </lineage>
</organism>
<comment type="caution">
    <text evidence="3">The sequence shown here is derived from an EMBL/GenBank/DDBJ whole genome shotgun (WGS) entry which is preliminary data.</text>
</comment>
<proteinExistence type="predicted"/>
<feature type="region of interest" description="Disordered" evidence="1">
    <location>
        <begin position="74"/>
        <end position="93"/>
    </location>
</feature>
<keyword evidence="2" id="KW-0812">Transmembrane</keyword>
<feature type="transmembrane region" description="Helical" evidence="2">
    <location>
        <begin position="6"/>
        <end position="27"/>
    </location>
</feature>
<sequence>MDATNILKSLILELSFPIVSVSLYCLFEVQIRGAKATTLFDNIAKDQEKKDALPGFVCDIDTIRAVRTSTAPTRGEPELLQLPMRPDPGAQGYQLYDSARMGQIRQRQRAA</sequence>